<dbReference type="Gene3D" id="3.60.10.10">
    <property type="entry name" value="Endonuclease/exonuclease/phosphatase"/>
    <property type="match status" value="1"/>
</dbReference>
<evidence type="ECO:0000313" key="3">
    <source>
        <dbReference type="RefSeq" id="XP_018084144.1"/>
    </source>
</evidence>
<dbReference type="GeneID" id="108698034"/>
<dbReference type="GO" id="GO:0003824">
    <property type="term" value="F:catalytic activity"/>
    <property type="evidence" value="ECO:0007669"/>
    <property type="project" value="InterPro"/>
</dbReference>
<dbReference type="PANTHER" id="PTHR46670">
    <property type="entry name" value="ENDO/EXONUCLEASE/PHOSPHATASE DOMAIN-CONTAINING PROTEIN"/>
    <property type="match status" value="1"/>
</dbReference>
<dbReference type="PANTHER" id="PTHR46670:SF3">
    <property type="entry name" value="ENDONUCLEASE_EXONUCLEASE_PHOSPHATASE DOMAIN-CONTAINING PROTEIN"/>
    <property type="match status" value="1"/>
</dbReference>
<dbReference type="SUPFAM" id="SSF56219">
    <property type="entry name" value="DNase I-like"/>
    <property type="match status" value="1"/>
</dbReference>
<evidence type="ECO:0000259" key="1">
    <source>
        <dbReference type="Pfam" id="PF03372"/>
    </source>
</evidence>
<sequence length="382" mass="42580">MSRIPIVSRPKPALSAPLSPRNANLENLIHIPLSPSLPSLLPFSCALWNAGSACNKLTAIHELFHSHSINMLAVTETWLPPTDTACPAALASFTHTPRPGDRQGGGVGILLSPHCTFRVLDVLPCLCFNSFEVHTIRLYSPLSLRVAVIYRSPGPVSQFLNNFAAWLLYFLSSSLPSIIVGDFNMPIGNHNSSAASPLLSLTSSFGLTQWAPSHTHSEGHSLGLVFTRCCNISNFSNSPFPFSDHNLLSFDVFRSPIQKPPKATRTQRHIHNFDLRDLSSALSEIDSHSCRNTAVTHHNTTLSNMLDKVTHRATYKRKQKTQPWQTHQTLYLKRCSRTAERYWRKSRAQADFLHYKFMLSSYTAALTLAKEAYFATLLSTDQ</sequence>
<dbReference type="OrthoDB" id="9909544at2759"/>
<dbReference type="Pfam" id="PF03372">
    <property type="entry name" value="Exo_endo_phos"/>
    <property type="match status" value="1"/>
</dbReference>
<dbReference type="RefSeq" id="XP_018084155.1">
    <property type="nucleotide sequence ID" value="XM_018228666.2"/>
</dbReference>
<dbReference type="InterPro" id="IPR005135">
    <property type="entry name" value="Endo/exonuclease/phosphatase"/>
</dbReference>
<evidence type="ECO:0000313" key="5">
    <source>
        <dbReference type="RefSeq" id="XP_018084155.1"/>
    </source>
</evidence>
<keyword evidence="2" id="KW-1185">Reference proteome</keyword>
<dbReference type="RefSeq" id="XP_018084144.1">
    <property type="nucleotide sequence ID" value="XM_018228655.2"/>
</dbReference>
<proteinExistence type="predicted"/>
<name>A0A8J0THQ3_XENLA</name>
<dbReference type="KEGG" id="xla:108698034"/>
<dbReference type="RefSeq" id="XP_018084147.1">
    <property type="nucleotide sequence ID" value="XM_018228658.2"/>
</dbReference>
<organism evidence="3">
    <name type="scientific">Xenopus laevis</name>
    <name type="common">African clawed frog</name>
    <dbReference type="NCBI Taxonomy" id="8355"/>
    <lineage>
        <taxon>Eukaryota</taxon>
        <taxon>Metazoa</taxon>
        <taxon>Chordata</taxon>
        <taxon>Craniata</taxon>
        <taxon>Vertebrata</taxon>
        <taxon>Euteleostomi</taxon>
        <taxon>Amphibia</taxon>
        <taxon>Batrachia</taxon>
        <taxon>Anura</taxon>
        <taxon>Pipoidea</taxon>
        <taxon>Pipidae</taxon>
        <taxon>Xenopodinae</taxon>
        <taxon>Xenopus</taxon>
        <taxon>Xenopus</taxon>
    </lineage>
</organism>
<dbReference type="AlphaFoldDB" id="A0A8J0THQ3"/>
<feature type="domain" description="Endonuclease/exonuclease/phosphatase" evidence="1">
    <location>
        <begin position="48"/>
        <end position="212"/>
    </location>
</feature>
<protein>
    <submittedName>
        <fullName evidence="3 4">Uncharacterized protein LOC108698034</fullName>
    </submittedName>
</protein>
<evidence type="ECO:0000313" key="4">
    <source>
        <dbReference type="RefSeq" id="XP_018084147.1"/>
    </source>
</evidence>
<accession>A0A8J0THQ3</accession>
<dbReference type="InterPro" id="IPR036691">
    <property type="entry name" value="Endo/exonu/phosph_ase_sf"/>
</dbReference>
<evidence type="ECO:0000313" key="2">
    <source>
        <dbReference type="Proteomes" id="UP000186698"/>
    </source>
</evidence>
<dbReference type="Proteomes" id="UP000186698">
    <property type="component" value="Chromosome 1L"/>
</dbReference>
<gene>
    <name evidence="3 4 5" type="primary">LOC108698034</name>
</gene>
<reference evidence="3 4" key="1">
    <citation type="submission" date="2022-04" db="UniProtKB">
        <authorList>
            <consortium name="RefSeq"/>
        </authorList>
    </citation>
    <scope>IDENTIFICATION</scope>
    <source>
        <strain evidence="3 4">J_2021</strain>
        <tissue evidence="3 4">Erythrocytes</tissue>
    </source>
</reference>